<dbReference type="GeneID" id="70125778"/>
<accession>A0A9P9A4U3</accession>
<organism evidence="2 3">
    <name type="scientific">Truncatella angustata</name>
    <dbReference type="NCBI Taxonomy" id="152316"/>
    <lineage>
        <taxon>Eukaryota</taxon>
        <taxon>Fungi</taxon>
        <taxon>Dikarya</taxon>
        <taxon>Ascomycota</taxon>
        <taxon>Pezizomycotina</taxon>
        <taxon>Sordariomycetes</taxon>
        <taxon>Xylariomycetidae</taxon>
        <taxon>Amphisphaeriales</taxon>
        <taxon>Sporocadaceae</taxon>
        <taxon>Truncatella</taxon>
    </lineage>
</organism>
<protein>
    <submittedName>
        <fullName evidence="2">Uncharacterized protein</fullName>
    </submittedName>
</protein>
<dbReference type="AlphaFoldDB" id="A0A9P9A4U3"/>
<dbReference type="Proteomes" id="UP000758603">
    <property type="component" value="Unassembled WGS sequence"/>
</dbReference>
<feature type="region of interest" description="Disordered" evidence="1">
    <location>
        <begin position="247"/>
        <end position="275"/>
    </location>
</feature>
<dbReference type="RefSeq" id="XP_045964360.1">
    <property type="nucleotide sequence ID" value="XM_046096886.1"/>
</dbReference>
<reference evidence="2" key="1">
    <citation type="journal article" date="2021" name="Nat. Commun.">
        <title>Genetic determinants of endophytism in the Arabidopsis root mycobiome.</title>
        <authorList>
            <person name="Mesny F."/>
            <person name="Miyauchi S."/>
            <person name="Thiergart T."/>
            <person name="Pickel B."/>
            <person name="Atanasova L."/>
            <person name="Karlsson M."/>
            <person name="Huettel B."/>
            <person name="Barry K.W."/>
            <person name="Haridas S."/>
            <person name="Chen C."/>
            <person name="Bauer D."/>
            <person name="Andreopoulos W."/>
            <person name="Pangilinan J."/>
            <person name="LaButti K."/>
            <person name="Riley R."/>
            <person name="Lipzen A."/>
            <person name="Clum A."/>
            <person name="Drula E."/>
            <person name="Henrissat B."/>
            <person name="Kohler A."/>
            <person name="Grigoriev I.V."/>
            <person name="Martin F.M."/>
            <person name="Hacquard S."/>
        </authorList>
    </citation>
    <scope>NUCLEOTIDE SEQUENCE</scope>
    <source>
        <strain evidence="2">MPI-SDFR-AT-0073</strain>
    </source>
</reference>
<dbReference type="EMBL" id="JAGPXC010000001">
    <property type="protein sequence ID" value="KAH6660229.1"/>
    <property type="molecule type" value="Genomic_DNA"/>
</dbReference>
<gene>
    <name evidence="2" type="ORF">BKA67DRAFT_44733</name>
</gene>
<evidence type="ECO:0000313" key="3">
    <source>
        <dbReference type="Proteomes" id="UP000758603"/>
    </source>
</evidence>
<feature type="compositionally biased region" description="Polar residues" evidence="1">
    <location>
        <begin position="247"/>
        <end position="269"/>
    </location>
</feature>
<dbReference type="OrthoDB" id="5344482at2759"/>
<sequence>MSVLMGAPSAPGLNIPNADQLAATGLVESPGTPSSPNAWARFEFEMGRGNEGSKVLVVEWDPAVAGADDTEPHQPRQDLDTWDVSWEGKIFKETNEVKEVEGDSTHRILILIEDDVHVPSVVTISHTLTGRRLVARPMPAIFTPALGADVTKAAGKRGVLHTQWAEKRLRQLSTEYDREVQVNSEGVGAQMAWDDMTWVAYHFGLQHPYPAGRPVQQEAPPTPQSPRSPVGGKLGEKLRGLKLATSPSELANTGGQRPNQHYFTPSNSGTTTRTRSALSTAVAVGGTTSGVASLDAMMEDDKSAPPARPPLENQVTEDELFALPMSPRSPEMKKSPFSMIK</sequence>
<keyword evidence="3" id="KW-1185">Reference proteome</keyword>
<feature type="region of interest" description="Disordered" evidence="1">
    <location>
        <begin position="321"/>
        <end position="341"/>
    </location>
</feature>
<name>A0A9P9A4U3_9PEZI</name>
<comment type="caution">
    <text evidence="2">The sequence shown here is derived from an EMBL/GenBank/DDBJ whole genome shotgun (WGS) entry which is preliminary data.</text>
</comment>
<evidence type="ECO:0000313" key="2">
    <source>
        <dbReference type="EMBL" id="KAH6660229.1"/>
    </source>
</evidence>
<feature type="region of interest" description="Disordered" evidence="1">
    <location>
        <begin position="211"/>
        <end position="234"/>
    </location>
</feature>
<evidence type="ECO:0000256" key="1">
    <source>
        <dbReference type="SAM" id="MobiDB-lite"/>
    </source>
</evidence>
<proteinExistence type="predicted"/>